<reference evidence="2 3" key="1">
    <citation type="submission" date="2020-02" db="EMBL/GenBank/DDBJ databases">
        <title>Albibacoteraceae fam. nov., the first described family within the subdivision 4 Verrucomicrobia.</title>
        <authorList>
            <person name="Xi F."/>
        </authorList>
    </citation>
    <scope>NUCLEOTIDE SEQUENCE [LARGE SCALE GENOMIC DNA]</scope>
    <source>
        <strain evidence="2 3">CK1056</strain>
    </source>
</reference>
<proteinExistence type="predicted"/>
<sequence>MRRFSLITTACLFTFTLLMGAAEPDTKPVVGDLMEDVGTFIDAGNGLRLQLTLKDKHLVAKFVDSEDKLVKNPASSILLIIDDTTHRDDKWRTVLKPVGEIELTGQRAFYGPPNFRAKIIVRFAKGPAATFPKTPLELTRNM</sequence>
<dbReference type="Proteomes" id="UP000478417">
    <property type="component" value="Unassembled WGS sequence"/>
</dbReference>
<evidence type="ECO:0000313" key="2">
    <source>
        <dbReference type="EMBL" id="NDV61971.1"/>
    </source>
</evidence>
<keyword evidence="3" id="KW-1185">Reference proteome</keyword>
<dbReference type="AlphaFoldDB" id="A0A6B2LZ32"/>
<dbReference type="RefSeq" id="WP_163963452.1">
    <property type="nucleotide sequence ID" value="NZ_JAAGNX010000002.1"/>
</dbReference>
<feature type="chain" id="PRO_5025405253" evidence="1">
    <location>
        <begin position="22"/>
        <end position="142"/>
    </location>
</feature>
<dbReference type="EMBL" id="JAAGNX010000002">
    <property type="protein sequence ID" value="NDV61971.1"/>
    <property type="molecule type" value="Genomic_DNA"/>
</dbReference>
<feature type="signal peptide" evidence="1">
    <location>
        <begin position="1"/>
        <end position="21"/>
    </location>
</feature>
<comment type="caution">
    <text evidence="2">The sequence shown here is derived from an EMBL/GenBank/DDBJ whole genome shotgun (WGS) entry which is preliminary data.</text>
</comment>
<evidence type="ECO:0000313" key="3">
    <source>
        <dbReference type="Proteomes" id="UP000478417"/>
    </source>
</evidence>
<accession>A0A6B2LZ32</accession>
<evidence type="ECO:0000256" key="1">
    <source>
        <dbReference type="SAM" id="SignalP"/>
    </source>
</evidence>
<protein>
    <submittedName>
        <fullName evidence="2">Uncharacterized protein</fullName>
    </submittedName>
</protein>
<keyword evidence="1" id="KW-0732">Signal</keyword>
<name>A0A6B2LZ32_9BACT</name>
<organism evidence="2 3">
    <name type="scientific">Oceanipulchritudo coccoides</name>
    <dbReference type="NCBI Taxonomy" id="2706888"/>
    <lineage>
        <taxon>Bacteria</taxon>
        <taxon>Pseudomonadati</taxon>
        <taxon>Verrucomicrobiota</taxon>
        <taxon>Opitutia</taxon>
        <taxon>Puniceicoccales</taxon>
        <taxon>Oceanipulchritudinaceae</taxon>
        <taxon>Oceanipulchritudo</taxon>
    </lineage>
</organism>
<gene>
    <name evidence="2" type="ORF">G0Q06_05870</name>
</gene>